<accession>A0ABV6NU42</accession>
<evidence type="ECO:0000259" key="1">
    <source>
        <dbReference type="Pfam" id="PF13601"/>
    </source>
</evidence>
<dbReference type="EMBL" id="JBHLUE010000004">
    <property type="protein sequence ID" value="MFC0563944.1"/>
    <property type="molecule type" value="Genomic_DNA"/>
</dbReference>
<keyword evidence="3" id="KW-1185">Reference proteome</keyword>
<evidence type="ECO:0000313" key="2">
    <source>
        <dbReference type="EMBL" id="MFC0563944.1"/>
    </source>
</evidence>
<feature type="domain" description="Winged helix DNA-binding" evidence="1">
    <location>
        <begin position="23"/>
        <end position="100"/>
    </location>
</feature>
<reference evidence="2 3" key="1">
    <citation type="submission" date="2024-09" db="EMBL/GenBank/DDBJ databases">
        <authorList>
            <person name="Sun Q."/>
            <person name="Mori K."/>
        </authorList>
    </citation>
    <scope>NUCLEOTIDE SEQUENCE [LARGE SCALE GENOMIC DNA]</scope>
    <source>
        <strain evidence="2 3">TBRC 2205</strain>
    </source>
</reference>
<dbReference type="SUPFAM" id="SSF46785">
    <property type="entry name" value="Winged helix' DNA-binding domain"/>
    <property type="match status" value="1"/>
</dbReference>
<protein>
    <submittedName>
        <fullName evidence="2">Transcriptional regulator</fullName>
    </submittedName>
</protein>
<dbReference type="PANTHER" id="PTHR37318">
    <property type="entry name" value="BSL7504 PROTEIN"/>
    <property type="match status" value="1"/>
</dbReference>
<dbReference type="PANTHER" id="PTHR37318:SF1">
    <property type="entry name" value="BSL7504 PROTEIN"/>
    <property type="match status" value="1"/>
</dbReference>
<dbReference type="Gene3D" id="1.10.10.10">
    <property type="entry name" value="Winged helix-like DNA-binding domain superfamily/Winged helix DNA-binding domain"/>
    <property type="match status" value="1"/>
</dbReference>
<sequence length="113" mass="12480">MSQEADPPHPALGLDDVVHQKTRLALLTVLDEAGRADFPYLRRLLNLTDGNLGRHLDILAGQGLIEITKGYEGRRPRTWAAITPAGERALAAEMAALASLLHRFQNPTPRRRP</sequence>
<evidence type="ECO:0000313" key="3">
    <source>
        <dbReference type="Proteomes" id="UP001589894"/>
    </source>
</evidence>
<comment type="caution">
    <text evidence="2">The sequence shown here is derived from an EMBL/GenBank/DDBJ whole genome shotgun (WGS) entry which is preliminary data.</text>
</comment>
<dbReference type="Pfam" id="PF13601">
    <property type="entry name" value="HTH_34"/>
    <property type="match status" value="1"/>
</dbReference>
<organism evidence="2 3">
    <name type="scientific">Plantactinospora siamensis</name>
    <dbReference type="NCBI Taxonomy" id="555372"/>
    <lineage>
        <taxon>Bacteria</taxon>
        <taxon>Bacillati</taxon>
        <taxon>Actinomycetota</taxon>
        <taxon>Actinomycetes</taxon>
        <taxon>Micromonosporales</taxon>
        <taxon>Micromonosporaceae</taxon>
        <taxon>Plantactinospora</taxon>
    </lineage>
</organism>
<dbReference type="InterPro" id="IPR036388">
    <property type="entry name" value="WH-like_DNA-bd_sf"/>
</dbReference>
<proteinExistence type="predicted"/>
<dbReference type="InterPro" id="IPR027395">
    <property type="entry name" value="WH_DNA-bd_dom"/>
</dbReference>
<dbReference type="Proteomes" id="UP001589894">
    <property type="component" value="Unassembled WGS sequence"/>
</dbReference>
<dbReference type="RefSeq" id="WP_377336885.1">
    <property type="nucleotide sequence ID" value="NZ_JBHLUE010000004.1"/>
</dbReference>
<name>A0ABV6NU42_9ACTN</name>
<dbReference type="InterPro" id="IPR036390">
    <property type="entry name" value="WH_DNA-bd_sf"/>
</dbReference>
<gene>
    <name evidence="2" type="ORF">ACFFHU_07155</name>
</gene>